<protein>
    <submittedName>
        <fullName evidence="2">Uncharacterized protein</fullName>
    </submittedName>
</protein>
<sequence length="123" mass="14207">MFSMIAGLIVAGFALTLTFFLTMQRTGLLRRFLGYAGYVDVLFTILIFALFAHTFSGVIAGTFAGLFLALGLTLLRNTIGYERLHFERVAWYRGGYRMRWVYHPPKWKQEQEDEANFPIRDIN</sequence>
<keyword evidence="1" id="KW-1133">Transmembrane helix</keyword>
<dbReference type="Proteomes" id="UP000642258">
    <property type="component" value="Segment"/>
</dbReference>
<evidence type="ECO:0000256" key="1">
    <source>
        <dbReference type="SAM" id="Phobius"/>
    </source>
</evidence>
<feature type="transmembrane region" description="Helical" evidence="1">
    <location>
        <begin position="58"/>
        <end position="75"/>
    </location>
</feature>
<evidence type="ECO:0000313" key="2">
    <source>
        <dbReference type="EMBL" id="QIG73107.1"/>
    </source>
</evidence>
<proteinExistence type="predicted"/>
<keyword evidence="3" id="KW-1185">Reference proteome</keyword>
<keyword evidence="1" id="KW-0812">Transmembrane</keyword>
<name>A0A7S5R8M3_9CAUD</name>
<evidence type="ECO:0000313" key="3">
    <source>
        <dbReference type="Proteomes" id="UP000642258"/>
    </source>
</evidence>
<gene>
    <name evidence="2" type="ORF">EVC00_001</name>
</gene>
<keyword evidence="1" id="KW-0472">Membrane</keyword>
<organism evidence="2 3">
    <name type="scientific">Rhizobium phage RHph_N37</name>
    <dbReference type="NCBI Taxonomy" id="2509749"/>
    <lineage>
        <taxon>Viruses</taxon>
        <taxon>Duplodnaviria</taxon>
        <taxon>Heunggongvirae</taxon>
        <taxon>Uroviricota</taxon>
        <taxon>Caudoviricetes</taxon>
        <taxon>Autographivirales</taxon>
        <taxon>Dunnvirinae</taxon>
        <taxon>Cuernavacavirus</taxon>
        <taxon>Cuernavacavirus RHphN37</taxon>
    </lineage>
</organism>
<feature type="transmembrane region" description="Helical" evidence="1">
    <location>
        <begin position="35"/>
        <end position="52"/>
    </location>
</feature>
<feature type="transmembrane region" description="Helical" evidence="1">
    <location>
        <begin position="6"/>
        <end position="23"/>
    </location>
</feature>
<accession>A0A7S5R8M3</accession>
<reference evidence="2 3" key="1">
    <citation type="submission" date="2020-01" db="EMBL/GenBank/DDBJ databases">
        <title>Patterns of diversity and host range of bacteriophage communities associated with bean-nodulatin bacteria.</title>
        <authorList>
            <person name="Vann Cauwenberghe J."/>
            <person name="Santamaria R.I."/>
            <person name="Bustos P."/>
            <person name="Juarez S."/>
            <person name="Gonzalez V."/>
        </authorList>
    </citation>
    <scope>NUCLEOTIDE SEQUENCE [LARGE SCALE GENOMIC DNA]</scope>
</reference>
<dbReference type="EMBL" id="MN988528">
    <property type="protein sequence ID" value="QIG73107.1"/>
    <property type="molecule type" value="Genomic_DNA"/>
</dbReference>